<name>A0A2T4UI89_9ACTN</name>
<dbReference type="PANTHER" id="PTHR11215:SF1">
    <property type="entry name" value="MYG1 EXONUCLEASE"/>
    <property type="match status" value="1"/>
</dbReference>
<evidence type="ECO:0000313" key="3">
    <source>
        <dbReference type="Proteomes" id="UP000240739"/>
    </source>
</evidence>
<gene>
    <name evidence="2" type="ORF">C7Y72_04380</name>
</gene>
<dbReference type="Pfam" id="PF03690">
    <property type="entry name" value="MYG1_exonuc"/>
    <property type="match status" value="1"/>
</dbReference>
<dbReference type="AlphaFoldDB" id="A0A2T4UI89"/>
<dbReference type="RefSeq" id="WP_107567375.1">
    <property type="nucleotide sequence ID" value="NZ_PYYB01000001.1"/>
</dbReference>
<accession>A0A2T4UI89</accession>
<reference evidence="2 3" key="1">
    <citation type="submission" date="2018-03" db="EMBL/GenBank/DDBJ databases">
        <title>Aquarubrobacter algicola gen. nov., sp. nov., a novel actinobacterium isolated from shallow eutrophic lake during the end of cyanobacterial harmful algal blooms.</title>
        <authorList>
            <person name="Chun S.J."/>
        </authorList>
    </citation>
    <scope>NUCLEOTIDE SEQUENCE [LARGE SCALE GENOMIC DNA]</scope>
    <source>
        <strain evidence="2 3">Seoho-28</strain>
    </source>
</reference>
<organism evidence="2 3">
    <name type="scientific">Paraconexibacter algicola</name>
    <dbReference type="NCBI Taxonomy" id="2133960"/>
    <lineage>
        <taxon>Bacteria</taxon>
        <taxon>Bacillati</taxon>
        <taxon>Actinomycetota</taxon>
        <taxon>Thermoleophilia</taxon>
        <taxon>Solirubrobacterales</taxon>
        <taxon>Paraconexibacteraceae</taxon>
        <taxon>Paraconexibacter</taxon>
    </lineage>
</organism>
<dbReference type="OrthoDB" id="183622at2"/>
<dbReference type="GO" id="GO:0005737">
    <property type="term" value="C:cytoplasm"/>
    <property type="evidence" value="ECO:0007669"/>
    <property type="project" value="TreeGrafter"/>
</dbReference>
<dbReference type="EMBL" id="PYYB01000001">
    <property type="protein sequence ID" value="PTL58938.1"/>
    <property type="molecule type" value="Genomic_DNA"/>
</dbReference>
<keyword evidence="2" id="KW-0378">Hydrolase</keyword>
<comment type="similarity">
    <text evidence="1">Belongs to the MYG1 family.</text>
</comment>
<evidence type="ECO:0000256" key="1">
    <source>
        <dbReference type="ARBA" id="ARBA00010105"/>
    </source>
</evidence>
<dbReference type="Proteomes" id="UP000240739">
    <property type="component" value="Unassembled WGS sequence"/>
</dbReference>
<proteinExistence type="inferred from homology"/>
<dbReference type="InterPro" id="IPR003226">
    <property type="entry name" value="MYG1_exonuclease"/>
</dbReference>
<comment type="caution">
    <text evidence="2">The sequence shown here is derived from an EMBL/GenBank/DDBJ whole genome shotgun (WGS) entry which is preliminary data.</text>
</comment>
<evidence type="ECO:0000313" key="2">
    <source>
        <dbReference type="EMBL" id="PTL58938.1"/>
    </source>
</evidence>
<sequence>MRVATHSGSFHADEVFALAVLRAVHGAENVEIVRTRDRDLHAAADLRVDVGHRYDPATGDFDHHQRGGAGERPNGIRYASFGLVWKAFGVQACGGDEVTARFVEEVLVQGIDANDTGQTIATPVVEGVAIMGVSGVIGGFNPTWEEPEDDATVDARFHEALALAEGVLAREIRGAAATARAQEIVARCVAASADPRIVELDRSLPWMRAVHAHAPEALYVLAPKSAGWGVQAVQAVPGQFANRKDLPEAWAGLEHEALQEVTGVPDAVFCHAARFLAVARSREGAMALARAAVDA</sequence>
<protein>
    <submittedName>
        <fullName evidence="2">Metal-dependent hydrolase</fullName>
    </submittedName>
</protein>
<dbReference type="GO" id="GO:0016787">
    <property type="term" value="F:hydrolase activity"/>
    <property type="evidence" value="ECO:0007669"/>
    <property type="project" value="UniProtKB-KW"/>
</dbReference>
<dbReference type="PANTHER" id="PTHR11215">
    <property type="entry name" value="METAL DEPENDENT HYDROLASE - RELATED"/>
    <property type="match status" value="1"/>
</dbReference>
<keyword evidence="3" id="KW-1185">Reference proteome</keyword>